<evidence type="ECO:0000256" key="1">
    <source>
        <dbReference type="SAM" id="MobiDB-lite"/>
    </source>
</evidence>
<feature type="region of interest" description="Disordered" evidence="1">
    <location>
        <begin position="1"/>
        <end position="46"/>
    </location>
</feature>
<dbReference type="AlphaFoldDB" id="E2PVL2"/>
<feature type="region of interest" description="Disordered" evidence="1">
    <location>
        <begin position="97"/>
        <end position="126"/>
    </location>
</feature>
<proteinExistence type="predicted"/>
<keyword evidence="3" id="KW-1185">Reference proteome</keyword>
<gene>
    <name evidence="2" type="ORF">SCLAV_2853</name>
</gene>
<sequence>MRAAALGRVPHLPEGSECSGSGSGRGGRGPVYCPLGRSRRGRSSYSSRAWAIHPAVRATANTVSPASAGMPKETESTPSARSTLAFSAICRAVTASTSRAASSAARASGRGSRAARSASARGSRPG</sequence>
<organism evidence="2 3">
    <name type="scientific">Streptomyces clavuligerus</name>
    <dbReference type="NCBI Taxonomy" id="1901"/>
    <lineage>
        <taxon>Bacteria</taxon>
        <taxon>Bacillati</taxon>
        <taxon>Actinomycetota</taxon>
        <taxon>Actinomycetes</taxon>
        <taxon>Kitasatosporales</taxon>
        <taxon>Streptomycetaceae</taxon>
        <taxon>Streptomyces</taxon>
    </lineage>
</organism>
<accession>E2PVL2</accession>
<evidence type="ECO:0000313" key="2">
    <source>
        <dbReference type="EMBL" id="EFG07926.1"/>
    </source>
</evidence>
<evidence type="ECO:0000313" key="3">
    <source>
        <dbReference type="Proteomes" id="UP000002357"/>
    </source>
</evidence>
<feature type="region of interest" description="Disordered" evidence="1">
    <location>
        <begin position="61"/>
        <end position="81"/>
    </location>
</feature>
<dbReference type="EMBL" id="CM000913">
    <property type="protein sequence ID" value="EFG07926.1"/>
    <property type="molecule type" value="Genomic_DNA"/>
</dbReference>
<name>E2PVL2_STRCL</name>
<dbReference type="Proteomes" id="UP000002357">
    <property type="component" value="Chromosome"/>
</dbReference>
<protein>
    <submittedName>
        <fullName evidence="2">Uncharacterized protein</fullName>
    </submittedName>
</protein>
<reference evidence="2 3" key="1">
    <citation type="journal article" date="2010" name="Genome Biol. Evol.">
        <title>The sequence of a 1.8-mb bacterial linear plasmid reveals a rich evolutionary reservoir of secondary metabolic pathways.</title>
        <authorList>
            <person name="Medema M.H."/>
            <person name="Trefzer A."/>
            <person name="Kovalchuk A."/>
            <person name="van den Berg M."/>
            <person name="Mueller U."/>
            <person name="Heijne W."/>
            <person name="Wu L."/>
            <person name="Alam M.T."/>
            <person name="Ronning C.M."/>
            <person name="Nierman W.C."/>
            <person name="Bovenberg R.A.L."/>
            <person name="Breitling R."/>
            <person name="Takano E."/>
        </authorList>
    </citation>
    <scope>NUCLEOTIDE SEQUENCE [LARGE SCALE GENOMIC DNA]</scope>
    <source>
        <strain evidence="3">ATCC 27064 / DSM 738 / JCM 4710 / NBRC 13307 / NCIMB 12785 / NRRL 3585 / VKM Ac-602</strain>
    </source>
</reference>